<comment type="caution">
    <text evidence="2">The sequence shown here is derived from an EMBL/GenBank/DDBJ whole genome shotgun (WGS) entry which is preliminary data.</text>
</comment>
<feature type="domain" description="Hemerythrin-like" evidence="1">
    <location>
        <begin position="39"/>
        <end position="173"/>
    </location>
</feature>
<dbReference type="InterPro" id="IPR012312">
    <property type="entry name" value="Hemerythrin-like"/>
</dbReference>
<protein>
    <recommendedName>
        <fullName evidence="1">Hemerythrin-like domain-containing protein</fullName>
    </recommendedName>
</protein>
<evidence type="ECO:0000313" key="3">
    <source>
        <dbReference type="Proteomes" id="UP000019063"/>
    </source>
</evidence>
<keyword evidence="3" id="KW-1185">Reference proteome</keyword>
<name>W4HLK8_9RHOB</name>
<gene>
    <name evidence="2" type="ORF">ATO8_06441</name>
</gene>
<dbReference type="Gene3D" id="1.20.120.520">
    <property type="entry name" value="nmb1532 protein domain like"/>
    <property type="match status" value="1"/>
</dbReference>
<sequence length="183" mass="20819">MTDDLALDARTGLPDALRVLLQTYPRSEWDAHANFAGLVQFWLERHMMFRKITALLREDAERQMDGALDPEQQKARLARYGGALVNELHGHHQIEDHHYFPALSKMEPGLVRGFGILDKDHDAMDGLLDRFTRKANGVLREGAEVGPFREELLSFDALLDRHLVDEEELIVPVILKHGPDGIH</sequence>
<dbReference type="Pfam" id="PF01814">
    <property type="entry name" value="Hemerythrin"/>
    <property type="match status" value="1"/>
</dbReference>
<dbReference type="eggNOG" id="ENOG5030DC7">
    <property type="taxonomic scope" value="Bacteria"/>
</dbReference>
<dbReference type="EMBL" id="AQQW01000003">
    <property type="protein sequence ID" value="ETW13647.1"/>
    <property type="molecule type" value="Genomic_DNA"/>
</dbReference>
<evidence type="ECO:0000259" key="1">
    <source>
        <dbReference type="Pfam" id="PF01814"/>
    </source>
</evidence>
<dbReference type="CDD" id="cd12108">
    <property type="entry name" value="Hr-like"/>
    <property type="match status" value="1"/>
</dbReference>
<proteinExistence type="predicted"/>
<dbReference type="AlphaFoldDB" id="W4HLK8"/>
<accession>W4HLK8</accession>
<reference evidence="2 3" key="1">
    <citation type="journal article" date="2014" name="Antonie Van Leeuwenhoek">
        <title>Roseivivax atlanticus sp. nov., isolated from surface seawater of the Atlantic Ocean.</title>
        <authorList>
            <person name="Li G."/>
            <person name="Lai Q."/>
            <person name="Liu X."/>
            <person name="Sun F."/>
            <person name="Shao Z."/>
        </authorList>
    </citation>
    <scope>NUCLEOTIDE SEQUENCE [LARGE SCALE GENOMIC DNA]</scope>
    <source>
        <strain evidence="2 3">22II-s10s</strain>
    </source>
</reference>
<dbReference type="STRING" id="1379903.ATO8_06441"/>
<dbReference type="RefSeq" id="WP_043843020.1">
    <property type="nucleotide sequence ID" value="NZ_AQQW01000003.1"/>
</dbReference>
<evidence type="ECO:0000313" key="2">
    <source>
        <dbReference type="EMBL" id="ETW13647.1"/>
    </source>
</evidence>
<dbReference type="Proteomes" id="UP000019063">
    <property type="component" value="Unassembled WGS sequence"/>
</dbReference>
<organism evidence="2 3">
    <name type="scientific">Roseivivax marinus</name>
    <dbReference type="NCBI Taxonomy" id="1379903"/>
    <lineage>
        <taxon>Bacteria</taxon>
        <taxon>Pseudomonadati</taxon>
        <taxon>Pseudomonadota</taxon>
        <taxon>Alphaproteobacteria</taxon>
        <taxon>Rhodobacterales</taxon>
        <taxon>Roseobacteraceae</taxon>
        <taxon>Roseivivax</taxon>
    </lineage>
</organism>
<dbReference type="PATRIC" id="fig|1317118.6.peg.1335"/>